<feature type="transmembrane region" description="Helical" evidence="2">
    <location>
        <begin position="50"/>
        <end position="70"/>
    </location>
</feature>
<feature type="transmembrane region" description="Helical" evidence="2">
    <location>
        <begin position="82"/>
        <end position="100"/>
    </location>
</feature>
<dbReference type="GO" id="GO:0000750">
    <property type="term" value="P:pheromone-dependent signal transduction involved in conjugation with cellular fusion"/>
    <property type="evidence" value="ECO:0007669"/>
    <property type="project" value="TreeGrafter"/>
</dbReference>
<dbReference type="InterPro" id="IPR000366">
    <property type="entry name" value="GPCR_STE2"/>
</dbReference>
<dbReference type="Proteomes" id="UP001369815">
    <property type="component" value="Unassembled WGS sequence"/>
</dbReference>
<feature type="transmembrane region" description="Helical" evidence="2">
    <location>
        <begin position="189"/>
        <end position="212"/>
    </location>
</feature>
<accession>A0AAX6MFQ8</accession>
<gene>
    <name evidence="3" type="ORF">Daesc_007994</name>
</gene>
<reference evidence="3 4" key="1">
    <citation type="journal article" date="2024" name="Front Chem Biol">
        <title>Unveiling the potential of Daldinia eschscholtzii MFLUCC 19-0629 through bioactivity and bioinformatics studies for enhanced sustainable agriculture production.</title>
        <authorList>
            <person name="Brooks S."/>
            <person name="Weaver J.A."/>
            <person name="Klomchit A."/>
            <person name="Alharthi S.A."/>
            <person name="Onlamun T."/>
            <person name="Nurani R."/>
            <person name="Vong T.K."/>
            <person name="Alberti F."/>
            <person name="Greco C."/>
        </authorList>
    </citation>
    <scope>NUCLEOTIDE SEQUENCE [LARGE SCALE GENOMIC DNA]</scope>
    <source>
        <strain evidence="3">MFLUCC 19-0629</strain>
    </source>
</reference>
<evidence type="ECO:0000313" key="4">
    <source>
        <dbReference type="Proteomes" id="UP001369815"/>
    </source>
</evidence>
<organism evidence="3 4">
    <name type="scientific">Daldinia eschscholtzii</name>
    <dbReference type="NCBI Taxonomy" id="292717"/>
    <lineage>
        <taxon>Eukaryota</taxon>
        <taxon>Fungi</taxon>
        <taxon>Dikarya</taxon>
        <taxon>Ascomycota</taxon>
        <taxon>Pezizomycotina</taxon>
        <taxon>Sordariomycetes</taxon>
        <taxon>Xylariomycetidae</taxon>
        <taxon>Xylariales</taxon>
        <taxon>Hypoxylaceae</taxon>
        <taxon>Daldinia</taxon>
    </lineage>
</organism>
<feature type="transmembrane region" description="Helical" evidence="2">
    <location>
        <begin position="326"/>
        <end position="344"/>
    </location>
</feature>
<feature type="compositionally biased region" description="Polar residues" evidence="1">
    <location>
        <begin position="376"/>
        <end position="395"/>
    </location>
</feature>
<keyword evidence="2" id="KW-1133">Transmembrane helix</keyword>
<sequence>MDSLFDPQNQTFFIVGSSNINASDPSPLIAISLPVIDAQRVRLASTSINYGVQLGLCLLSLLTSLLLLPTTKLRRPVHLTQVLCLIVSVMRLILLVLYFPGPLTEYYVAWTKDASVLSSAAYNNITASSALSVLQLALVEASLMLQSRVLVRTWGVYSASASSTTVGSSSTSSATTTALIGKCWWRLPVLFLAVTLAAAAVALRAVWIAHYMKVLRGHTLPIPLDNVGKASVVISAISIFYFCGVFFTHLALHLAATRRVLRGKGRKMSIALSLGGNRSDARGLTSLEILAVGNGILMLAPCLFAGLDVAAGPGNTRVLPFDAGSWVQTLVAAGLPLISIAAFYRGSDSASSGFRQSNLGSSRRERRRKSRRTSSPFISNSTQPAFALTSSSPFSHRSHNLSKTDADSEILDTSTSTHWRSTAGGENININDVEAGDGIMRPLNNEENMDIQVRRDLEVRESNLA</sequence>
<feature type="compositionally biased region" description="Polar residues" evidence="1">
    <location>
        <begin position="348"/>
        <end position="360"/>
    </location>
</feature>
<dbReference type="Gene3D" id="1.10.287.920">
    <property type="entry name" value="Pheromone alpha factor receptor"/>
    <property type="match status" value="1"/>
</dbReference>
<dbReference type="EMBL" id="JBANMG010000007">
    <property type="protein sequence ID" value="KAK6951459.1"/>
    <property type="molecule type" value="Genomic_DNA"/>
</dbReference>
<dbReference type="GO" id="GO:0038038">
    <property type="term" value="C:G protein-coupled receptor homodimeric complex"/>
    <property type="evidence" value="ECO:0007669"/>
    <property type="project" value="TreeGrafter"/>
</dbReference>
<dbReference type="PANTHER" id="PTHR28009">
    <property type="entry name" value="PHEROMONE ALPHA FACTOR RECEPTOR"/>
    <property type="match status" value="1"/>
</dbReference>
<feature type="region of interest" description="Disordered" evidence="1">
    <location>
        <begin position="348"/>
        <end position="409"/>
    </location>
</feature>
<evidence type="ECO:0000313" key="3">
    <source>
        <dbReference type="EMBL" id="KAK6951459.1"/>
    </source>
</evidence>
<evidence type="ECO:0000256" key="1">
    <source>
        <dbReference type="SAM" id="MobiDB-lite"/>
    </source>
</evidence>
<name>A0AAX6MFQ8_9PEZI</name>
<protein>
    <recommendedName>
        <fullName evidence="5">Pheromone receptor</fullName>
    </recommendedName>
</protein>
<dbReference type="AlphaFoldDB" id="A0AAX6MFQ8"/>
<feature type="transmembrane region" description="Helical" evidence="2">
    <location>
        <begin position="232"/>
        <end position="256"/>
    </location>
</feature>
<keyword evidence="4" id="KW-1185">Reference proteome</keyword>
<dbReference type="GO" id="GO:0004932">
    <property type="term" value="F:mating-type factor pheromone receptor activity"/>
    <property type="evidence" value="ECO:0007669"/>
    <property type="project" value="InterPro"/>
</dbReference>
<feature type="transmembrane region" description="Helical" evidence="2">
    <location>
        <begin position="287"/>
        <end position="306"/>
    </location>
</feature>
<comment type="caution">
    <text evidence="3">The sequence shown here is derived from an EMBL/GenBank/DDBJ whole genome shotgun (WGS) entry which is preliminary data.</text>
</comment>
<dbReference type="Pfam" id="PF02116">
    <property type="entry name" value="STE2"/>
    <property type="match status" value="2"/>
</dbReference>
<evidence type="ECO:0008006" key="5">
    <source>
        <dbReference type="Google" id="ProtNLM"/>
    </source>
</evidence>
<dbReference type="PANTHER" id="PTHR28009:SF1">
    <property type="entry name" value="PHEROMONE ALPHA FACTOR RECEPTOR"/>
    <property type="match status" value="1"/>
</dbReference>
<keyword evidence="2" id="KW-0472">Membrane</keyword>
<evidence type="ECO:0000256" key="2">
    <source>
        <dbReference type="SAM" id="Phobius"/>
    </source>
</evidence>
<dbReference type="InterPro" id="IPR027458">
    <property type="entry name" value="STE2_TM1-TM2_sf"/>
</dbReference>
<proteinExistence type="predicted"/>
<keyword evidence="2" id="KW-0812">Transmembrane</keyword>